<feature type="transmembrane region" description="Helical" evidence="1">
    <location>
        <begin position="14"/>
        <end position="31"/>
    </location>
</feature>
<evidence type="ECO:0000313" key="3">
    <source>
        <dbReference type="Proteomes" id="UP000094487"/>
    </source>
</evidence>
<feature type="transmembrane region" description="Helical" evidence="1">
    <location>
        <begin position="117"/>
        <end position="135"/>
    </location>
</feature>
<keyword evidence="1" id="KW-0472">Membrane</keyword>
<accession>A0A1E3LU61</accession>
<name>A0A1E3LU61_9SPHN</name>
<evidence type="ECO:0000313" key="2">
    <source>
        <dbReference type="EMBL" id="ODP37288.1"/>
    </source>
</evidence>
<proteinExistence type="predicted"/>
<reference evidence="2 3" key="1">
    <citation type="submission" date="2016-08" db="EMBL/GenBank/DDBJ databases">
        <title>Draft genome of the agarase producing Sphingomonas sp. MCT13.</title>
        <authorList>
            <person name="D'Andrea M.M."/>
            <person name="Rossolini G.M."/>
            <person name="Thaller M.C."/>
        </authorList>
    </citation>
    <scope>NUCLEOTIDE SEQUENCE [LARGE SCALE GENOMIC DNA]</scope>
    <source>
        <strain evidence="2 3">MCT13</strain>
    </source>
</reference>
<evidence type="ECO:0000256" key="1">
    <source>
        <dbReference type="SAM" id="Phobius"/>
    </source>
</evidence>
<dbReference type="STRING" id="1888892.BFL28_02765"/>
<evidence type="ECO:0008006" key="4">
    <source>
        <dbReference type="Google" id="ProtNLM"/>
    </source>
</evidence>
<keyword evidence="1" id="KW-1133">Transmembrane helix</keyword>
<dbReference type="AlphaFoldDB" id="A0A1E3LU61"/>
<keyword evidence="3" id="KW-1185">Reference proteome</keyword>
<dbReference type="EMBL" id="MDDS01000035">
    <property type="protein sequence ID" value="ODP37288.1"/>
    <property type="molecule type" value="Genomic_DNA"/>
</dbReference>
<gene>
    <name evidence="2" type="ORF">BFL28_02765</name>
</gene>
<protein>
    <recommendedName>
        <fullName evidence="4">DoxX family protein</fullName>
    </recommendedName>
</protein>
<keyword evidence="1" id="KW-0812">Transmembrane</keyword>
<dbReference type="Proteomes" id="UP000094487">
    <property type="component" value="Unassembled WGS sequence"/>
</dbReference>
<organism evidence="2 3">
    <name type="scientific">Sphingomonas turrisvirgatae</name>
    <dbReference type="NCBI Taxonomy" id="1888892"/>
    <lineage>
        <taxon>Bacteria</taxon>
        <taxon>Pseudomonadati</taxon>
        <taxon>Pseudomonadota</taxon>
        <taxon>Alphaproteobacteria</taxon>
        <taxon>Sphingomonadales</taxon>
        <taxon>Sphingomonadaceae</taxon>
        <taxon>Sphingomonas</taxon>
    </lineage>
</organism>
<sequence length="165" mass="18425">MRDRASGAANDSPTFYIITWIRLFFGAHLLFSGGRYILTGYVPEIPGIGGEWASANAALGLYQAVKYMEFVFGIMLLTNRFVLLALILEMPATVNIFYLNTVIVQTPRQLFTGPQELFLNGVLLLAYSGYLAAAIKPRLDPLWLWHSNRALKDGYAETIRSEGTK</sequence>
<comment type="caution">
    <text evidence="2">The sequence shown here is derived from an EMBL/GenBank/DDBJ whole genome shotgun (WGS) entry which is preliminary data.</text>
</comment>